<evidence type="ECO:0000313" key="2">
    <source>
        <dbReference type="EMBL" id="GLR72422.1"/>
    </source>
</evidence>
<evidence type="ECO:0000256" key="1">
    <source>
        <dbReference type="SAM" id="Phobius"/>
    </source>
</evidence>
<evidence type="ECO:0008006" key="4">
    <source>
        <dbReference type="Google" id="ProtNLM"/>
    </source>
</evidence>
<dbReference type="Pfam" id="PF04247">
    <property type="entry name" value="SirB"/>
    <property type="match status" value="1"/>
</dbReference>
<dbReference type="PIRSF" id="PIRSF005610">
    <property type="entry name" value="SirB"/>
    <property type="match status" value="1"/>
</dbReference>
<dbReference type="EMBL" id="BSOT01000009">
    <property type="protein sequence ID" value="GLR72422.1"/>
    <property type="molecule type" value="Genomic_DNA"/>
</dbReference>
<dbReference type="PANTHER" id="PTHR39594:SF1">
    <property type="entry name" value="PROTEIN YCHQ"/>
    <property type="match status" value="1"/>
</dbReference>
<reference evidence="2" key="1">
    <citation type="journal article" date="2014" name="Int. J. Syst. Evol. Microbiol.">
        <title>Complete genome sequence of Corynebacterium casei LMG S-19264T (=DSM 44701T), isolated from a smear-ripened cheese.</title>
        <authorList>
            <consortium name="US DOE Joint Genome Institute (JGI-PGF)"/>
            <person name="Walter F."/>
            <person name="Albersmeier A."/>
            <person name="Kalinowski J."/>
            <person name="Ruckert C."/>
        </authorList>
    </citation>
    <scope>NUCLEOTIDE SEQUENCE</scope>
    <source>
        <strain evidence="2">NBRC 110023</strain>
    </source>
</reference>
<name>A0AA37WJR2_9ALTE</name>
<reference evidence="2" key="2">
    <citation type="submission" date="2023-01" db="EMBL/GenBank/DDBJ databases">
        <title>Draft genome sequence of Agaribacter marinus strain NBRC 110023.</title>
        <authorList>
            <person name="Sun Q."/>
            <person name="Mori K."/>
        </authorList>
    </citation>
    <scope>NUCLEOTIDE SEQUENCE</scope>
    <source>
        <strain evidence="2">NBRC 110023</strain>
    </source>
</reference>
<protein>
    <recommendedName>
        <fullName evidence="4">Invasion gene expression up-regulator, SirB</fullName>
    </recommendedName>
</protein>
<feature type="transmembrane region" description="Helical" evidence="1">
    <location>
        <begin position="6"/>
        <end position="26"/>
    </location>
</feature>
<dbReference type="InterPro" id="IPR007360">
    <property type="entry name" value="SirB"/>
</dbReference>
<accession>A0AA37WJR2</accession>
<keyword evidence="1" id="KW-0472">Membrane</keyword>
<feature type="transmembrane region" description="Helical" evidence="1">
    <location>
        <begin position="63"/>
        <end position="87"/>
    </location>
</feature>
<keyword evidence="1" id="KW-0812">Transmembrane</keyword>
<gene>
    <name evidence="2" type="ORF">GCM10007852_33300</name>
</gene>
<evidence type="ECO:0000313" key="3">
    <source>
        <dbReference type="Proteomes" id="UP001156601"/>
    </source>
</evidence>
<feature type="transmembrane region" description="Helical" evidence="1">
    <location>
        <begin position="99"/>
        <end position="117"/>
    </location>
</feature>
<sequence length="122" mass="14410">MYATLKHIHMSFAAISIILFIVRFVLTIEKPHLKEKFYFDRLPHIADTILVVSAIGMTQYFQYIHFTFSWLQIKLLFVVLYVIFGFIAYKKVEVFTYKCLFFALSLISFSIVVKIAITKHLF</sequence>
<organism evidence="2 3">
    <name type="scientific">Agaribacter marinus</name>
    <dbReference type="NCBI Taxonomy" id="1431249"/>
    <lineage>
        <taxon>Bacteria</taxon>
        <taxon>Pseudomonadati</taxon>
        <taxon>Pseudomonadota</taxon>
        <taxon>Gammaproteobacteria</taxon>
        <taxon>Alteromonadales</taxon>
        <taxon>Alteromonadaceae</taxon>
        <taxon>Agaribacter</taxon>
    </lineage>
</organism>
<dbReference type="PANTHER" id="PTHR39594">
    <property type="entry name" value="PROTEIN YCHQ"/>
    <property type="match status" value="1"/>
</dbReference>
<comment type="caution">
    <text evidence="2">The sequence shown here is derived from an EMBL/GenBank/DDBJ whole genome shotgun (WGS) entry which is preliminary data.</text>
</comment>
<proteinExistence type="predicted"/>
<keyword evidence="1" id="KW-1133">Transmembrane helix</keyword>
<dbReference type="RefSeq" id="WP_431307751.1">
    <property type="nucleotide sequence ID" value="NZ_BSOT01000009.1"/>
</dbReference>
<dbReference type="GO" id="GO:0005886">
    <property type="term" value="C:plasma membrane"/>
    <property type="evidence" value="ECO:0007669"/>
    <property type="project" value="TreeGrafter"/>
</dbReference>
<dbReference type="Proteomes" id="UP001156601">
    <property type="component" value="Unassembled WGS sequence"/>
</dbReference>
<keyword evidence="3" id="KW-1185">Reference proteome</keyword>
<dbReference type="AlphaFoldDB" id="A0AA37WJR2"/>